<comment type="similarity">
    <text evidence="1 5 6">Belongs to the complex I 49 kDa subunit family.</text>
</comment>
<keyword evidence="5" id="KW-1003">Cell membrane</keyword>
<comment type="subunit">
    <text evidence="5">NDH-1 is composed of 14 different subunits. Subunits NuoB, C, D, E, F, and G constitute the peripheral sector of the complex.</text>
</comment>
<dbReference type="EC" id="7.1.1.-" evidence="5"/>
<comment type="function">
    <text evidence="5">NDH-1 shuttles electrons from NADH, via FMN and iron-sulfur (Fe-S) centers, to quinones in the respiratory chain. The immediate electron acceptor for the enzyme in this species is believed to be ubiquinone. Couples the redox reaction to proton translocation (for every two electrons transferred, four hydrogen ions are translocated across the cytoplasmic membrane), and thus conserves the redox energy in a proton gradient.</text>
</comment>
<dbReference type="Proteomes" id="UP000231019">
    <property type="component" value="Unassembled WGS sequence"/>
</dbReference>
<comment type="caution">
    <text evidence="8">The sequence shown here is derived from an EMBL/GenBank/DDBJ whole genome shotgun (WGS) entry which is preliminary data.</text>
</comment>
<evidence type="ECO:0000259" key="7">
    <source>
        <dbReference type="Pfam" id="PF00346"/>
    </source>
</evidence>
<comment type="subcellular location">
    <subcellularLocation>
        <location evidence="5">Cell membrane</location>
        <topology evidence="5">Peripheral membrane protein</topology>
        <orientation evidence="5">Cytoplasmic side</orientation>
    </subcellularLocation>
</comment>
<keyword evidence="2 5" id="KW-0813">Transport</keyword>
<reference evidence="8 9" key="1">
    <citation type="submission" date="2017-09" db="EMBL/GenBank/DDBJ databases">
        <title>Depth-based differentiation of microbial function through sediment-hosted aquifers and enrichment of novel symbionts in the deep terrestrial subsurface.</title>
        <authorList>
            <person name="Probst A.J."/>
            <person name="Ladd B."/>
            <person name="Jarett J.K."/>
            <person name="Geller-Mcgrath D.E."/>
            <person name="Sieber C.M."/>
            <person name="Emerson J.B."/>
            <person name="Anantharaman K."/>
            <person name="Thomas B.C."/>
            <person name="Malmstrom R."/>
            <person name="Stieglmeier M."/>
            <person name="Klingl A."/>
            <person name="Woyke T."/>
            <person name="Ryan C.M."/>
            <person name="Banfield J.F."/>
        </authorList>
    </citation>
    <scope>NUCLEOTIDE SEQUENCE [LARGE SCALE GENOMIC DNA]</scope>
    <source>
        <strain evidence="8">CG17_big_fil_post_rev_8_21_14_2_50_48_46</strain>
    </source>
</reference>
<keyword evidence="5" id="KW-0830">Ubiquinone</keyword>
<evidence type="ECO:0000256" key="2">
    <source>
        <dbReference type="ARBA" id="ARBA00022448"/>
    </source>
</evidence>
<dbReference type="SUPFAM" id="SSF56762">
    <property type="entry name" value="HydB/Nqo4-like"/>
    <property type="match status" value="1"/>
</dbReference>
<keyword evidence="4 5" id="KW-0520">NAD</keyword>
<accession>A0A2M7G5T9</accession>
<dbReference type="GO" id="GO:0050136">
    <property type="term" value="F:NADH dehydrogenase (quinone) (non-electrogenic) activity"/>
    <property type="evidence" value="ECO:0007669"/>
    <property type="project" value="UniProtKB-UniRule"/>
</dbReference>
<dbReference type="InterPro" id="IPR001135">
    <property type="entry name" value="NADH_Q_OxRdtase_suD"/>
</dbReference>
<dbReference type="AlphaFoldDB" id="A0A2M7G5T9"/>
<dbReference type="GO" id="GO:0048038">
    <property type="term" value="F:quinone binding"/>
    <property type="evidence" value="ECO:0007669"/>
    <property type="project" value="UniProtKB-KW"/>
</dbReference>
<dbReference type="PANTHER" id="PTHR11993:SF10">
    <property type="entry name" value="NADH DEHYDROGENASE [UBIQUINONE] IRON-SULFUR PROTEIN 2, MITOCHONDRIAL"/>
    <property type="match status" value="1"/>
</dbReference>
<dbReference type="Pfam" id="PF00346">
    <property type="entry name" value="Complex1_49kDa"/>
    <property type="match status" value="1"/>
</dbReference>
<comment type="catalytic activity">
    <reaction evidence="5">
        <text>a quinone + NADH + 5 H(+)(in) = a quinol + NAD(+) + 4 H(+)(out)</text>
        <dbReference type="Rhea" id="RHEA:57888"/>
        <dbReference type="ChEBI" id="CHEBI:15378"/>
        <dbReference type="ChEBI" id="CHEBI:24646"/>
        <dbReference type="ChEBI" id="CHEBI:57540"/>
        <dbReference type="ChEBI" id="CHEBI:57945"/>
        <dbReference type="ChEBI" id="CHEBI:132124"/>
    </reaction>
</comment>
<keyword evidence="5" id="KW-0472">Membrane</keyword>
<evidence type="ECO:0000313" key="9">
    <source>
        <dbReference type="Proteomes" id="UP000231019"/>
    </source>
</evidence>
<proteinExistence type="inferred from homology"/>
<feature type="domain" description="NADH-quinone oxidoreductase subunit D" evidence="7">
    <location>
        <begin position="140"/>
        <end position="410"/>
    </location>
</feature>
<keyword evidence="5" id="KW-0874">Quinone</keyword>
<evidence type="ECO:0000256" key="4">
    <source>
        <dbReference type="ARBA" id="ARBA00023027"/>
    </source>
</evidence>
<evidence type="ECO:0000256" key="3">
    <source>
        <dbReference type="ARBA" id="ARBA00022967"/>
    </source>
</evidence>
<evidence type="ECO:0000256" key="6">
    <source>
        <dbReference type="RuleBase" id="RU003685"/>
    </source>
</evidence>
<dbReference type="PANTHER" id="PTHR11993">
    <property type="entry name" value="NADH-UBIQUINONE OXIDOREDUCTASE 49 KDA SUBUNIT"/>
    <property type="match status" value="1"/>
</dbReference>
<evidence type="ECO:0000256" key="5">
    <source>
        <dbReference type="HAMAP-Rule" id="MF_01358"/>
    </source>
</evidence>
<sequence>MQRINELHPINQDFEPEFYRDLHTDLMFLNLGPSHPASHGTLRTLVALDGETIKAGVCEIGYLHRGFEKTAENRTYDQVIPYTDRLNYVSAIMNNVGFAKAVESLIGVEITPRCQALRVIVSELMRIVDHLVCIGANLVDIGALTNFWYLFNKREQLYDILDKLTGARLTNSFTRIGGLARDAYEGFDSDVLHVLGEFEIAMQDVLKLVFRNKIFLKRTQGVGIISQEDALSYAFTGPCLRATGIPYDLRKEFPYYGYENYEFDVAVGEVGDTYDRIMVRFEEITQSIRIVRQALKTLPDGPVNSDDKRVSLPPKKETYVNIEGLINHFKHIYEGVKVPAGEYYDATEAANGELGFYIVSDGSGHPFRVRCRPPCFTIFSAYPQLIEGGLIADAIAILGSINIIAGELER</sequence>
<name>A0A2M7G5T9_9BACT</name>
<dbReference type="InterPro" id="IPR014029">
    <property type="entry name" value="NADH_UbQ_OxRdtase_49kDa_CS"/>
</dbReference>
<dbReference type="GO" id="GO:0005886">
    <property type="term" value="C:plasma membrane"/>
    <property type="evidence" value="ECO:0007669"/>
    <property type="project" value="UniProtKB-SubCell"/>
</dbReference>
<dbReference type="HAMAP" id="MF_01358">
    <property type="entry name" value="NDH1_NuoD"/>
    <property type="match status" value="1"/>
</dbReference>
<keyword evidence="8" id="KW-0560">Oxidoreductase</keyword>
<organism evidence="8 9">
    <name type="scientific">bacterium (Candidatus Blackallbacteria) CG17_big_fil_post_rev_8_21_14_2_50_48_46</name>
    <dbReference type="NCBI Taxonomy" id="2014261"/>
    <lineage>
        <taxon>Bacteria</taxon>
        <taxon>Candidatus Blackallbacteria</taxon>
    </lineage>
</organism>
<dbReference type="InterPro" id="IPR022885">
    <property type="entry name" value="NDH1_su_D/H"/>
</dbReference>
<dbReference type="PROSITE" id="PS00535">
    <property type="entry name" value="COMPLEX1_49K"/>
    <property type="match status" value="1"/>
</dbReference>
<protein>
    <recommendedName>
        <fullName evidence="5">NADH-quinone oxidoreductase subunit D</fullName>
        <ecNumber evidence="5">7.1.1.-</ecNumber>
    </recommendedName>
    <alternativeName>
        <fullName evidence="5">NADH dehydrogenase I subunit D</fullName>
    </alternativeName>
    <alternativeName>
        <fullName evidence="5">NDH-1 subunit D</fullName>
    </alternativeName>
</protein>
<dbReference type="Gene3D" id="1.10.645.10">
    <property type="entry name" value="Cytochrome-c3 Hydrogenase, chain B"/>
    <property type="match status" value="1"/>
</dbReference>
<dbReference type="NCBIfam" id="NF004739">
    <property type="entry name" value="PRK06075.1"/>
    <property type="match status" value="1"/>
</dbReference>
<evidence type="ECO:0000313" key="8">
    <source>
        <dbReference type="EMBL" id="PIW17354.1"/>
    </source>
</evidence>
<keyword evidence="3 5" id="KW-1278">Translocase</keyword>
<dbReference type="InterPro" id="IPR029014">
    <property type="entry name" value="NiFe-Hase_large"/>
</dbReference>
<dbReference type="GO" id="GO:0051287">
    <property type="term" value="F:NAD binding"/>
    <property type="evidence" value="ECO:0007669"/>
    <property type="project" value="InterPro"/>
</dbReference>
<gene>
    <name evidence="5" type="primary">nuoD</name>
    <name evidence="8" type="ORF">COW36_09265</name>
</gene>
<evidence type="ECO:0000256" key="1">
    <source>
        <dbReference type="ARBA" id="ARBA00005769"/>
    </source>
</evidence>
<dbReference type="EMBL" id="PFFQ01000024">
    <property type="protein sequence ID" value="PIW17354.1"/>
    <property type="molecule type" value="Genomic_DNA"/>
</dbReference>
<dbReference type="NCBIfam" id="TIGR01962">
    <property type="entry name" value="NuoD"/>
    <property type="match status" value="1"/>
</dbReference>